<dbReference type="STRING" id="1278073.MYSTI_03785"/>
<organism evidence="3 4">
    <name type="scientific">Myxococcus stipitatus (strain DSM 14675 / JCM 12634 / Mx s8)</name>
    <dbReference type="NCBI Taxonomy" id="1278073"/>
    <lineage>
        <taxon>Bacteria</taxon>
        <taxon>Pseudomonadati</taxon>
        <taxon>Myxococcota</taxon>
        <taxon>Myxococcia</taxon>
        <taxon>Myxococcales</taxon>
        <taxon>Cystobacterineae</taxon>
        <taxon>Myxococcaceae</taxon>
        <taxon>Myxococcus</taxon>
    </lineage>
</organism>
<sequence length="274" mass="30551">MATWNDLILATPRQVGGKLQDEGPVALLEALLGTEGEQLVLLGHLPREPHLLRQGAFHEGRNHLEAAAKPQCSRDERLEHLKSASLCFTQALSAERDAARVSLLVLHVAMCRLLLGVPKESREWLTMAHQGAAETLKDILTEATGAQGFTRNRYLGGMLNFVIYFTSSATLGAGYLFWDRVMSKRADKVLRRALTRMEPLAAYVDALRELRFRLGEPTTGVPRYQVAHTLDAGRWVTRVTLRILVGEDEAEDFNGHDSRRVSRTGSERSTTVIR</sequence>
<dbReference type="RefSeq" id="WP_015349351.1">
    <property type="nucleotide sequence ID" value="NC_020126.1"/>
</dbReference>
<evidence type="ECO:0000256" key="1">
    <source>
        <dbReference type="SAM" id="MobiDB-lite"/>
    </source>
</evidence>
<evidence type="ECO:0000313" key="3">
    <source>
        <dbReference type="EMBL" id="AGC45091.1"/>
    </source>
</evidence>
<dbReference type="OrthoDB" id="5380490at2"/>
<reference evidence="3 4" key="1">
    <citation type="journal article" date="2013" name="Genome Announc.">
        <title>Complete genome sequence of Myxococcus stipitatus strain DSM 14675, a fruiting myxobacterium.</title>
        <authorList>
            <person name="Huntley S."/>
            <person name="Kneip S."/>
            <person name="Treuner-Lange A."/>
            <person name="Sogaard-Andersen L."/>
        </authorList>
    </citation>
    <scope>NUCLEOTIDE SEQUENCE [LARGE SCALE GENOMIC DNA]</scope>
    <source>
        <strain evidence="4">DSM 14675 / JCM 12634 / Mx s8</strain>
    </source>
</reference>
<dbReference type="Proteomes" id="UP000011131">
    <property type="component" value="Chromosome"/>
</dbReference>
<keyword evidence="4" id="KW-1185">Reference proteome</keyword>
<dbReference type="PATRIC" id="fig|1278073.3.peg.3853"/>
<feature type="compositionally biased region" description="Polar residues" evidence="1">
    <location>
        <begin position="263"/>
        <end position="274"/>
    </location>
</feature>
<name>L7U858_MYXSD</name>
<proteinExistence type="predicted"/>
<evidence type="ECO:0000313" key="4">
    <source>
        <dbReference type="Proteomes" id="UP000011131"/>
    </source>
</evidence>
<keyword evidence="2" id="KW-0812">Transmembrane</keyword>
<keyword evidence="2" id="KW-1133">Transmembrane helix</keyword>
<dbReference type="AlphaFoldDB" id="L7U858"/>
<protein>
    <submittedName>
        <fullName evidence="3">Uncharacterized protein</fullName>
    </submittedName>
</protein>
<accession>L7U858</accession>
<keyword evidence="2" id="KW-0472">Membrane</keyword>
<dbReference type="HOGENOM" id="CLU_955896_0_0_7"/>
<dbReference type="EMBL" id="CP004025">
    <property type="protein sequence ID" value="AGC45091.1"/>
    <property type="molecule type" value="Genomic_DNA"/>
</dbReference>
<feature type="region of interest" description="Disordered" evidence="1">
    <location>
        <begin position="253"/>
        <end position="274"/>
    </location>
</feature>
<evidence type="ECO:0000256" key="2">
    <source>
        <dbReference type="SAM" id="Phobius"/>
    </source>
</evidence>
<dbReference type="KEGG" id="msd:MYSTI_03785"/>
<gene>
    <name evidence="3" type="ordered locus">MYSTI_03785</name>
</gene>
<feature type="transmembrane region" description="Helical" evidence="2">
    <location>
        <begin position="158"/>
        <end position="178"/>
    </location>
</feature>